<dbReference type="EMBL" id="BBNY01000005">
    <property type="protein sequence ID" value="GAL89057.1"/>
    <property type="molecule type" value="Genomic_DNA"/>
</dbReference>
<dbReference type="Proteomes" id="UP000029641">
    <property type="component" value="Unassembled WGS sequence"/>
</dbReference>
<dbReference type="eggNOG" id="ENOG5031S92">
    <property type="taxonomic scope" value="Bacteria"/>
</dbReference>
<dbReference type="RefSeq" id="WP_042240229.1">
    <property type="nucleotide sequence ID" value="NZ_BBNR01000001.1"/>
</dbReference>
<protein>
    <recommendedName>
        <fullName evidence="1">Putative auto-transporter adhesin head GIN domain-containing protein</fullName>
    </recommendedName>
</protein>
<proteinExistence type="predicted"/>
<accession>A0A090VMZ1</accession>
<dbReference type="EMBL" id="BBNS01000001">
    <property type="protein sequence ID" value="GAL69442.1"/>
    <property type="molecule type" value="Genomic_DNA"/>
</dbReference>
<feature type="domain" description="Putative auto-transporter adhesin head GIN" evidence="1">
    <location>
        <begin position="28"/>
        <end position="207"/>
    </location>
</feature>
<comment type="caution">
    <text evidence="2">The sequence shown here is derived from an EMBL/GenBank/DDBJ whole genome shotgun (WGS) entry which is preliminary data.</text>
</comment>
<dbReference type="Pfam" id="PF10988">
    <property type="entry name" value="DUF2807"/>
    <property type="match status" value="1"/>
</dbReference>
<evidence type="ECO:0000259" key="1">
    <source>
        <dbReference type="Pfam" id="PF10988"/>
    </source>
</evidence>
<dbReference type="OrthoDB" id="704821at2"/>
<evidence type="ECO:0000313" key="6">
    <source>
        <dbReference type="Proteomes" id="UP000030184"/>
    </source>
</evidence>
<dbReference type="InterPro" id="IPR021255">
    <property type="entry name" value="DUF2807"/>
</dbReference>
<sequence>MKYLAYLLVFLTSYNSIAQKEIDKTVGEFSELKVYDLIEVELIKSDVDKVVITGKNRNDVVVNNKNGTLKIKMKLEEAFDGSNTIVKLYYTNIDVIDGNEGAKIHSDDVIEQFEIDLNAQEGAEIKVNLDVKYANIRAVTGGDIYATGKAKHQDVSIYTGGDYNGEELKTEYTEVSIRAAGEARVFASKKVTAKVRAGGDIFIYGNPESIDESRVLGGRIKRMEAE</sequence>
<dbReference type="AlphaFoldDB" id="A0A090VMZ1"/>
<evidence type="ECO:0000313" key="4">
    <source>
        <dbReference type="EMBL" id="GAL89057.1"/>
    </source>
</evidence>
<gene>
    <name evidence="2" type="ORF">JCM19301_3838</name>
    <name evidence="3" type="ORF">JCM19302_4171</name>
    <name evidence="4" type="ORF">JCM19538_2046</name>
</gene>
<organism evidence="2 5">
    <name type="scientific">Jejuia pallidilutea</name>
    <dbReference type="NCBI Taxonomy" id="504487"/>
    <lineage>
        <taxon>Bacteria</taxon>
        <taxon>Pseudomonadati</taxon>
        <taxon>Bacteroidota</taxon>
        <taxon>Flavobacteriia</taxon>
        <taxon>Flavobacteriales</taxon>
        <taxon>Flavobacteriaceae</taxon>
        <taxon>Jejuia</taxon>
    </lineage>
</organism>
<dbReference type="EMBL" id="BBNR01000001">
    <property type="protein sequence ID" value="GAL65378.1"/>
    <property type="molecule type" value="Genomic_DNA"/>
</dbReference>
<name>A0A090VMZ1_9FLAO</name>
<dbReference type="STRING" id="504487.JCM19538_2046"/>
<dbReference type="Gene3D" id="2.160.20.120">
    <property type="match status" value="1"/>
</dbReference>
<reference evidence="6" key="1">
    <citation type="journal article" date="2014" name="Genome Announc.">
        <title>Draft Genome Sequence of Marine Flavobacterium Jejuia pallidilutea Strain 11shimoA1 and Pigmentation Mutants.</title>
        <authorList>
            <person name="Takatani N."/>
            <person name="Nakanishi M."/>
            <person name="Meirelles P."/>
            <person name="Mino S."/>
            <person name="Suda W."/>
            <person name="Oshima K."/>
            <person name="Hattori M."/>
            <person name="Ohkuma M."/>
            <person name="Hosokawa M."/>
            <person name="Miyashita K."/>
            <person name="Thompson F.L."/>
            <person name="Niwa A."/>
            <person name="Sawabe T."/>
            <person name="Sawabe T."/>
        </authorList>
    </citation>
    <scope>NUCLEOTIDE SEQUENCE [LARGE SCALE GENOMIC DNA]</scope>
    <source>
        <strain evidence="6">JCM 19538</strain>
    </source>
</reference>
<evidence type="ECO:0000313" key="5">
    <source>
        <dbReference type="Proteomes" id="UP000029641"/>
    </source>
</evidence>
<dbReference type="Proteomes" id="UP000030184">
    <property type="component" value="Unassembled WGS sequence"/>
</dbReference>
<keyword evidence="6" id="KW-1185">Reference proteome</keyword>
<evidence type="ECO:0000313" key="3">
    <source>
        <dbReference type="EMBL" id="GAL69442.1"/>
    </source>
</evidence>
<evidence type="ECO:0000313" key="2">
    <source>
        <dbReference type="EMBL" id="GAL65378.1"/>
    </source>
</evidence>
<dbReference type="Proteomes" id="UP000029646">
    <property type="component" value="Unassembled WGS sequence"/>
</dbReference>